<protein>
    <submittedName>
        <fullName evidence="1">Uncharacterized protein</fullName>
    </submittedName>
</protein>
<gene>
    <name evidence="1" type="ORF">F3Y22_tig00110387pilonHSYRG00016</name>
</gene>
<comment type="caution">
    <text evidence="1">The sequence shown here is derived from an EMBL/GenBank/DDBJ whole genome shotgun (WGS) entry which is preliminary data.</text>
</comment>
<dbReference type="Proteomes" id="UP000436088">
    <property type="component" value="Unassembled WGS sequence"/>
</dbReference>
<evidence type="ECO:0000313" key="2">
    <source>
        <dbReference type="Proteomes" id="UP000436088"/>
    </source>
</evidence>
<dbReference type="AlphaFoldDB" id="A0A6A3AVF4"/>
<keyword evidence="2" id="KW-1185">Reference proteome</keyword>
<evidence type="ECO:0000313" key="1">
    <source>
        <dbReference type="EMBL" id="KAE8706862.1"/>
    </source>
</evidence>
<sequence length="156" mass="16536">MFSASGDGQGSKGKWSMAFIAIDGVALEPVSNGDPSWLRCRRGATGGRGGITWSLGYHNPRVSCWRALDSWILPDPTAEIKAAGMKMQETLEFRGVKVHPCTPAVHPYTPAVHPCTCTSASMHHAVHPCTQTPNAVSASMHPAVHLCTKAATASNS</sequence>
<organism evidence="1 2">
    <name type="scientific">Hibiscus syriacus</name>
    <name type="common">Rose of Sharon</name>
    <dbReference type="NCBI Taxonomy" id="106335"/>
    <lineage>
        <taxon>Eukaryota</taxon>
        <taxon>Viridiplantae</taxon>
        <taxon>Streptophyta</taxon>
        <taxon>Embryophyta</taxon>
        <taxon>Tracheophyta</taxon>
        <taxon>Spermatophyta</taxon>
        <taxon>Magnoliopsida</taxon>
        <taxon>eudicotyledons</taxon>
        <taxon>Gunneridae</taxon>
        <taxon>Pentapetalae</taxon>
        <taxon>rosids</taxon>
        <taxon>malvids</taxon>
        <taxon>Malvales</taxon>
        <taxon>Malvaceae</taxon>
        <taxon>Malvoideae</taxon>
        <taxon>Hibiscus</taxon>
    </lineage>
</organism>
<reference evidence="1" key="1">
    <citation type="submission" date="2019-09" db="EMBL/GenBank/DDBJ databases">
        <title>Draft genome information of white flower Hibiscus syriacus.</title>
        <authorList>
            <person name="Kim Y.-M."/>
        </authorList>
    </citation>
    <scope>NUCLEOTIDE SEQUENCE [LARGE SCALE GENOMIC DNA]</scope>
    <source>
        <strain evidence="1">YM2019G1</strain>
    </source>
</reference>
<proteinExistence type="predicted"/>
<accession>A0A6A3AVF4</accession>
<dbReference type="EMBL" id="VEPZ02000966">
    <property type="protein sequence ID" value="KAE8706862.1"/>
    <property type="molecule type" value="Genomic_DNA"/>
</dbReference>
<name>A0A6A3AVF4_HIBSY</name>